<dbReference type="Pfam" id="PF02882">
    <property type="entry name" value="THF_DHG_CYH_C"/>
    <property type="match status" value="1"/>
</dbReference>
<dbReference type="PANTHER" id="PTHR48099:SF5">
    <property type="entry name" value="C-1-TETRAHYDROFOLATE SYNTHASE, CYTOPLASMIC"/>
    <property type="match status" value="1"/>
</dbReference>
<evidence type="ECO:0000256" key="2">
    <source>
        <dbReference type="ARBA" id="ARBA00022563"/>
    </source>
</evidence>
<dbReference type="InterPro" id="IPR020631">
    <property type="entry name" value="THF_DH/CycHdrlase_NAD-bd_dom"/>
</dbReference>
<evidence type="ECO:0000256" key="3">
    <source>
        <dbReference type="ARBA" id="ARBA00022755"/>
    </source>
</evidence>
<feature type="domain" description="Tetrahydrofolate dehydrogenase/cyclohydrolase NAD(P)-binding" evidence="12">
    <location>
        <begin position="134"/>
        <end position="277"/>
    </location>
</feature>
<dbReference type="InterPro" id="IPR036291">
    <property type="entry name" value="NAD(P)-bd_dom_sf"/>
</dbReference>
<keyword evidence="9" id="KW-0368">Histidine biosynthesis</keyword>
<dbReference type="HAMAP" id="MF_01576">
    <property type="entry name" value="THF_DHG_CYH"/>
    <property type="match status" value="1"/>
</dbReference>
<dbReference type="PANTHER" id="PTHR48099">
    <property type="entry name" value="C-1-TETRAHYDROFOLATE SYNTHASE, CYTOPLASMIC-RELATED"/>
    <property type="match status" value="1"/>
</dbReference>
<comment type="function">
    <text evidence="9">Catalyzes the oxidation of 5,10-methylenetetrahydrofolate to 5,10-methenyltetrahydrofolate and then the hydrolysis of 5,10-methenyltetrahydrofolate to 10-formyltetrahydrofolate.</text>
</comment>
<comment type="subunit">
    <text evidence="9">Homodimer.</text>
</comment>
<evidence type="ECO:0000256" key="8">
    <source>
        <dbReference type="ARBA" id="ARBA00023268"/>
    </source>
</evidence>
<dbReference type="eggNOG" id="COG0190">
    <property type="taxonomic scope" value="Bacteria"/>
</dbReference>
<dbReference type="GO" id="GO:0009086">
    <property type="term" value="P:methionine biosynthetic process"/>
    <property type="evidence" value="ECO:0007669"/>
    <property type="project" value="UniProtKB-KW"/>
</dbReference>
<evidence type="ECO:0000256" key="9">
    <source>
        <dbReference type="HAMAP-Rule" id="MF_01576"/>
    </source>
</evidence>
<keyword evidence="14" id="KW-1185">Reference proteome</keyword>
<evidence type="ECO:0000256" key="4">
    <source>
        <dbReference type="ARBA" id="ARBA00022801"/>
    </source>
</evidence>
<dbReference type="Proteomes" id="UP000005730">
    <property type="component" value="Chromosome"/>
</dbReference>
<dbReference type="HOGENOM" id="CLU_034045_3_0_0"/>
<dbReference type="InterPro" id="IPR000672">
    <property type="entry name" value="THF_DH/CycHdrlase"/>
</dbReference>
<dbReference type="Gene3D" id="3.40.50.10860">
    <property type="entry name" value="Leucine Dehydrogenase, chain A, domain 1"/>
    <property type="match status" value="1"/>
</dbReference>
<dbReference type="InterPro" id="IPR020630">
    <property type="entry name" value="THF_DH/CycHdrlase_cat_dom"/>
</dbReference>
<dbReference type="OrthoDB" id="9803580at2"/>
<keyword evidence="3 9" id="KW-0658">Purine biosynthesis</keyword>
<dbReference type="GO" id="GO:0000105">
    <property type="term" value="P:L-histidine biosynthetic process"/>
    <property type="evidence" value="ECO:0007669"/>
    <property type="project" value="UniProtKB-KW"/>
</dbReference>
<dbReference type="PRINTS" id="PR00085">
    <property type="entry name" value="THFDHDRGNASE"/>
</dbReference>
<protein>
    <recommendedName>
        <fullName evidence="9">Bifunctional protein FolD</fullName>
    </recommendedName>
    <domain>
        <recommendedName>
            <fullName evidence="9">Methylenetetrahydrofolate dehydrogenase</fullName>
            <ecNumber evidence="9">1.5.1.5</ecNumber>
        </recommendedName>
    </domain>
    <domain>
        <recommendedName>
            <fullName evidence="9">Methenyltetrahydrofolate cyclohydrolase</fullName>
            <ecNumber evidence="9">3.5.4.9</ecNumber>
        </recommendedName>
    </domain>
</protein>
<feature type="transmembrane region" description="Helical" evidence="10">
    <location>
        <begin position="254"/>
        <end position="274"/>
    </location>
</feature>
<dbReference type="EMBL" id="CM001377">
    <property type="protein sequence ID" value="EHM10105.1"/>
    <property type="molecule type" value="Genomic_DNA"/>
</dbReference>
<evidence type="ECO:0000259" key="11">
    <source>
        <dbReference type="Pfam" id="PF00763"/>
    </source>
</evidence>
<sequence length="291" mass="30690">MLVMSGKEPAEWVMNWVKDAISQLGGCTLASVSAQREGASEAYRRRQMTACSRVGASGIMIDVDPVDGEGAMLEAIRGLSEDPGVHGIIVQTPLPSGWDISRIFQSMDPAKDVEGVHPENLGKLFLGVGGHPLPCAAWASIGLLEWYGLGELKGKVCSVVGHSINVGRPIGAMLLQRDATVLQSHKYTPRDVFRDLLRSSDVVVSAAGVPGLIKEDMIAPGSWVVDVGTTPTEKGLVGDVDTSCVRVAGAVSPVPGGVGPLTVALLLANLVLLASKQKKRSLVVLDRVKRD</sequence>
<name>H0US16_9BACT</name>
<dbReference type="Pfam" id="PF00763">
    <property type="entry name" value="THF_DHG_CYH"/>
    <property type="match status" value="1"/>
</dbReference>
<keyword evidence="9" id="KW-0028">Amino-acid biosynthesis</keyword>
<accession>H0US16</accession>
<dbReference type="GO" id="GO:0005829">
    <property type="term" value="C:cytosol"/>
    <property type="evidence" value="ECO:0007669"/>
    <property type="project" value="TreeGrafter"/>
</dbReference>
<feature type="domain" description="Tetrahydrofolate dehydrogenase/cyclohydrolase catalytic" evidence="11">
    <location>
        <begin position="4"/>
        <end position="114"/>
    </location>
</feature>
<keyword evidence="6 9" id="KW-0560">Oxidoreductase</keyword>
<keyword evidence="10" id="KW-1133">Transmembrane helix</keyword>
<evidence type="ECO:0000313" key="14">
    <source>
        <dbReference type="Proteomes" id="UP000005730"/>
    </source>
</evidence>
<evidence type="ECO:0000259" key="12">
    <source>
        <dbReference type="Pfam" id="PF02882"/>
    </source>
</evidence>
<evidence type="ECO:0000256" key="6">
    <source>
        <dbReference type="ARBA" id="ARBA00023002"/>
    </source>
</evidence>
<comment type="catalytic activity">
    <reaction evidence="9">
        <text>(6R)-5,10-methenyltetrahydrofolate + H2O = (6R)-10-formyltetrahydrofolate + H(+)</text>
        <dbReference type="Rhea" id="RHEA:23700"/>
        <dbReference type="ChEBI" id="CHEBI:15377"/>
        <dbReference type="ChEBI" id="CHEBI:15378"/>
        <dbReference type="ChEBI" id="CHEBI:57455"/>
        <dbReference type="ChEBI" id="CHEBI:195366"/>
        <dbReference type="EC" id="3.5.4.9"/>
    </reaction>
</comment>
<dbReference type="Gene3D" id="3.40.50.720">
    <property type="entry name" value="NAD(P)-binding Rossmann-like Domain"/>
    <property type="match status" value="1"/>
</dbReference>
<dbReference type="GO" id="GO:0035999">
    <property type="term" value="P:tetrahydrofolate interconversion"/>
    <property type="evidence" value="ECO:0007669"/>
    <property type="project" value="UniProtKB-UniRule"/>
</dbReference>
<keyword evidence="8 9" id="KW-0511">Multifunctional enzyme</keyword>
<keyword evidence="7 9" id="KW-0486">Methionine biosynthesis</keyword>
<dbReference type="GO" id="GO:0004477">
    <property type="term" value="F:methenyltetrahydrofolate cyclohydrolase activity"/>
    <property type="evidence" value="ECO:0007669"/>
    <property type="project" value="UniProtKB-UniRule"/>
</dbReference>
<organism evidence="13 14">
    <name type="scientific">Thermanaerovibrio velox DSM 12556</name>
    <dbReference type="NCBI Taxonomy" id="926567"/>
    <lineage>
        <taxon>Bacteria</taxon>
        <taxon>Thermotogati</taxon>
        <taxon>Synergistota</taxon>
        <taxon>Synergistia</taxon>
        <taxon>Synergistales</taxon>
        <taxon>Synergistaceae</taxon>
        <taxon>Thermanaerovibrio</taxon>
    </lineage>
</organism>
<dbReference type="SUPFAM" id="SSF53223">
    <property type="entry name" value="Aminoacid dehydrogenase-like, N-terminal domain"/>
    <property type="match status" value="1"/>
</dbReference>
<evidence type="ECO:0000313" key="13">
    <source>
        <dbReference type="EMBL" id="EHM10105.1"/>
    </source>
</evidence>
<keyword evidence="10" id="KW-0812">Transmembrane</keyword>
<comment type="pathway">
    <text evidence="1 9">One-carbon metabolism; tetrahydrofolate interconversion.</text>
</comment>
<proteinExistence type="inferred from homology"/>
<keyword evidence="5 9" id="KW-0521">NADP</keyword>
<keyword evidence="10" id="KW-0472">Membrane</keyword>
<feature type="binding site" evidence="9">
    <location>
        <begin position="161"/>
        <end position="163"/>
    </location>
    <ligand>
        <name>NADP(+)</name>
        <dbReference type="ChEBI" id="CHEBI:58349"/>
    </ligand>
</feature>
<dbReference type="EC" id="1.5.1.5" evidence="9"/>
<dbReference type="AlphaFoldDB" id="H0US16"/>
<dbReference type="GO" id="GO:0004488">
    <property type="term" value="F:methylenetetrahydrofolate dehydrogenase (NADP+) activity"/>
    <property type="evidence" value="ECO:0007669"/>
    <property type="project" value="UniProtKB-UniRule"/>
</dbReference>
<gene>
    <name evidence="9" type="primary">folD</name>
    <name evidence="13" type="ORF">TheveDRAFT_0975</name>
</gene>
<dbReference type="SUPFAM" id="SSF51735">
    <property type="entry name" value="NAD(P)-binding Rossmann-fold domains"/>
    <property type="match status" value="1"/>
</dbReference>
<reference evidence="13 14" key="1">
    <citation type="submission" date="2011-10" db="EMBL/GenBank/DDBJ databases">
        <title>The Noncontiguous Finished genome of Thermanaerovibrio velox DSM 12556.</title>
        <authorList>
            <consortium name="US DOE Joint Genome Institute (JGI-PGF)"/>
            <person name="Lucas S."/>
            <person name="Copeland A."/>
            <person name="Lapidus A."/>
            <person name="Glavina del Rio T."/>
            <person name="Dalin E."/>
            <person name="Tice H."/>
            <person name="Bruce D."/>
            <person name="Goodwin L."/>
            <person name="Pitluck S."/>
            <person name="Peters L."/>
            <person name="Mikhailova N."/>
            <person name="Teshima H."/>
            <person name="Kyrpides N."/>
            <person name="Mavromatis K."/>
            <person name="Ivanova N."/>
            <person name="Markowitz V."/>
            <person name="Cheng J.-F."/>
            <person name="Hugenholtz P."/>
            <person name="Woyke T."/>
            <person name="Wu D."/>
            <person name="Spring S."/>
            <person name="Brambilla E.-M."/>
            <person name="Klenk H.-P."/>
            <person name="Eisen J.A."/>
        </authorList>
    </citation>
    <scope>NUCLEOTIDE SEQUENCE [LARGE SCALE GENOMIC DNA]</scope>
    <source>
        <strain evidence="13 14">DSM 12556</strain>
    </source>
</reference>
<comment type="catalytic activity">
    <reaction evidence="9">
        <text>(6R)-5,10-methylene-5,6,7,8-tetrahydrofolate + NADP(+) = (6R)-5,10-methenyltetrahydrofolate + NADPH</text>
        <dbReference type="Rhea" id="RHEA:22812"/>
        <dbReference type="ChEBI" id="CHEBI:15636"/>
        <dbReference type="ChEBI" id="CHEBI:57455"/>
        <dbReference type="ChEBI" id="CHEBI:57783"/>
        <dbReference type="ChEBI" id="CHEBI:58349"/>
        <dbReference type="EC" id="1.5.1.5"/>
    </reaction>
</comment>
<keyword evidence="4 9" id="KW-0378">Hydrolase</keyword>
<comment type="caution">
    <text evidence="9">Lacks conserved residue(s) required for the propagation of feature annotation.</text>
</comment>
<keyword evidence="2 9" id="KW-0554">One-carbon metabolism</keyword>
<evidence type="ECO:0000256" key="7">
    <source>
        <dbReference type="ARBA" id="ARBA00023167"/>
    </source>
</evidence>
<evidence type="ECO:0000256" key="5">
    <source>
        <dbReference type="ARBA" id="ARBA00022857"/>
    </source>
</evidence>
<dbReference type="EC" id="3.5.4.9" evidence="9"/>
<dbReference type="UniPathway" id="UPA00193"/>
<comment type="similarity">
    <text evidence="9">Belongs to the tetrahydrofolate dehydrogenase/cyclohydrolase family.</text>
</comment>
<evidence type="ECO:0000256" key="1">
    <source>
        <dbReference type="ARBA" id="ARBA00004777"/>
    </source>
</evidence>
<dbReference type="STRING" id="926567.TheveDRAFT_0975"/>
<dbReference type="GO" id="GO:0006164">
    <property type="term" value="P:purine nucleotide biosynthetic process"/>
    <property type="evidence" value="ECO:0007669"/>
    <property type="project" value="UniProtKB-KW"/>
</dbReference>
<feature type="binding site" evidence="9">
    <location>
        <position position="229"/>
    </location>
    <ligand>
        <name>NADP(+)</name>
        <dbReference type="ChEBI" id="CHEBI:58349"/>
    </ligand>
</feature>
<evidence type="ECO:0000256" key="10">
    <source>
        <dbReference type="SAM" id="Phobius"/>
    </source>
</evidence>
<dbReference type="InterPro" id="IPR046346">
    <property type="entry name" value="Aminoacid_DH-like_N_sf"/>
</dbReference>